<dbReference type="InterPro" id="IPR027417">
    <property type="entry name" value="P-loop_NTPase"/>
</dbReference>
<dbReference type="GO" id="GO:0005524">
    <property type="term" value="F:ATP binding"/>
    <property type="evidence" value="ECO:0007669"/>
    <property type="project" value="UniProtKB-UniRule"/>
</dbReference>
<dbReference type="InterPro" id="IPR001977">
    <property type="entry name" value="Depp_CoAkinase"/>
</dbReference>
<organism evidence="7 8">
    <name type="scientific">Desulfobulbus propionicus (strain ATCC 33891 / DSM 2032 / VKM B-1956 / 1pr3)</name>
    <dbReference type="NCBI Taxonomy" id="577650"/>
    <lineage>
        <taxon>Bacteria</taxon>
        <taxon>Pseudomonadati</taxon>
        <taxon>Thermodesulfobacteriota</taxon>
        <taxon>Desulfobulbia</taxon>
        <taxon>Desulfobulbales</taxon>
        <taxon>Desulfobulbaceae</taxon>
        <taxon>Desulfobulbus</taxon>
    </lineage>
</organism>
<dbReference type="Gene3D" id="3.40.50.300">
    <property type="entry name" value="P-loop containing nucleotide triphosphate hydrolases"/>
    <property type="match status" value="1"/>
</dbReference>
<dbReference type="HAMAP" id="MF_00376">
    <property type="entry name" value="Dephospho_CoA_kinase"/>
    <property type="match status" value="1"/>
</dbReference>
<keyword evidence="4 5" id="KW-0173">Coenzyme A biosynthesis</keyword>
<dbReference type="Pfam" id="PF01121">
    <property type="entry name" value="CoaE"/>
    <property type="match status" value="1"/>
</dbReference>
<evidence type="ECO:0000256" key="4">
    <source>
        <dbReference type="ARBA" id="ARBA00022993"/>
    </source>
</evidence>
<comment type="similarity">
    <text evidence="1 5">Belongs to the CoaE family.</text>
</comment>
<dbReference type="CDD" id="cd02022">
    <property type="entry name" value="DPCK"/>
    <property type="match status" value="1"/>
</dbReference>
<evidence type="ECO:0000313" key="8">
    <source>
        <dbReference type="Proteomes" id="UP000006365"/>
    </source>
</evidence>
<dbReference type="AlphaFoldDB" id="A0A7U4DPX2"/>
<evidence type="ECO:0000256" key="6">
    <source>
        <dbReference type="NCBIfam" id="TIGR00152"/>
    </source>
</evidence>
<comment type="subcellular location">
    <subcellularLocation>
        <location evidence="5">Cytoplasm</location>
    </subcellularLocation>
</comment>
<accession>A0A7U4DPX2</accession>
<keyword evidence="2 5" id="KW-0547">Nucleotide-binding</keyword>
<comment type="pathway">
    <text evidence="5">Cofactor biosynthesis; coenzyme A biosynthesis; CoA from (R)-pantothenate: step 5/5.</text>
</comment>
<sequence length="201" mass="22336">MQPFLLGITGGIGSGKSCVSRLLASYCLAPLIDVDQCCRHLLDIDQPGWLALRAAFGNAFLRPSGELDRVALRERLFSEPQFRQQVDGLLHPLARAAMHRAVASHRHALILVEVPLLYEAGWDNEMQAVLVVYARRGVQCCRIMQRDGVSRHKAAQAVAAQMDLREKAKRADYCIDNSGAWTRTRLQVIALGDKLSECFPV</sequence>
<dbReference type="Proteomes" id="UP000006365">
    <property type="component" value="Chromosome"/>
</dbReference>
<dbReference type="EMBL" id="CP002364">
    <property type="protein sequence ID" value="ADW18616.1"/>
    <property type="molecule type" value="Genomic_DNA"/>
</dbReference>
<dbReference type="PANTHER" id="PTHR10695">
    <property type="entry name" value="DEPHOSPHO-COA KINASE-RELATED"/>
    <property type="match status" value="1"/>
</dbReference>
<proteinExistence type="inferred from homology"/>
<keyword evidence="3 5" id="KW-0067">ATP-binding</keyword>
<dbReference type="SUPFAM" id="SSF52540">
    <property type="entry name" value="P-loop containing nucleoside triphosphate hydrolases"/>
    <property type="match status" value="1"/>
</dbReference>
<dbReference type="RefSeq" id="WP_015725142.1">
    <property type="nucleotide sequence ID" value="NC_014972.1"/>
</dbReference>
<dbReference type="GO" id="GO:0005737">
    <property type="term" value="C:cytoplasm"/>
    <property type="evidence" value="ECO:0007669"/>
    <property type="project" value="UniProtKB-SubCell"/>
</dbReference>
<keyword evidence="5 7" id="KW-0808">Transferase</keyword>
<keyword evidence="5 7" id="KW-0418">Kinase</keyword>
<evidence type="ECO:0000313" key="7">
    <source>
        <dbReference type="EMBL" id="ADW18616.1"/>
    </source>
</evidence>
<evidence type="ECO:0000256" key="5">
    <source>
        <dbReference type="HAMAP-Rule" id="MF_00376"/>
    </source>
</evidence>
<dbReference type="GO" id="GO:0004140">
    <property type="term" value="F:dephospho-CoA kinase activity"/>
    <property type="evidence" value="ECO:0007669"/>
    <property type="project" value="UniProtKB-UniRule"/>
</dbReference>
<dbReference type="GO" id="GO:0015937">
    <property type="term" value="P:coenzyme A biosynthetic process"/>
    <property type="evidence" value="ECO:0007669"/>
    <property type="project" value="UniProtKB-UniRule"/>
</dbReference>
<feature type="binding site" evidence="5">
    <location>
        <begin position="13"/>
        <end position="18"/>
    </location>
    <ligand>
        <name>ATP</name>
        <dbReference type="ChEBI" id="CHEBI:30616"/>
    </ligand>
</feature>
<evidence type="ECO:0000256" key="1">
    <source>
        <dbReference type="ARBA" id="ARBA00009018"/>
    </source>
</evidence>
<keyword evidence="5" id="KW-0963">Cytoplasm</keyword>
<keyword evidence="8" id="KW-1185">Reference proteome</keyword>
<evidence type="ECO:0000256" key="2">
    <source>
        <dbReference type="ARBA" id="ARBA00022741"/>
    </source>
</evidence>
<reference evidence="7 8" key="1">
    <citation type="journal article" date="2011" name="Stand. Genomic Sci.">
        <title>Complete genome sequence of Desulfobulbus propionicus type strain (1pr3).</title>
        <authorList>
            <person name="Pagani I."/>
            <person name="Lapidus A."/>
            <person name="Nolan M."/>
            <person name="Lucas S."/>
            <person name="Hammon N."/>
            <person name="Deshpande S."/>
            <person name="Cheng J.F."/>
            <person name="Chertkov O."/>
            <person name="Davenport K."/>
            <person name="Tapia R."/>
            <person name="Han C."/>
            <person name="Goodwin L."/>
            <person name="Pitluck S."/>
            <person name="Liolios K."/>
            <person name="Mavromatis K."/>
            <person name="Ivanova N."/>
            <person name="Mikhailova N."/>
            <person name="Pati A."/>
            <person name="Chen A."/>
            <person name="Palaniappan K."/>
            <person name="Land M."/>
            <person name="Hauser L."/>
            <person name="Chang Y.J."/>
            <person name="Jeffries C.D."/>
            <person name="Detter J.C."/>
            <person name="Brambilla E."/>
            <person name="Kannan K.P."/>
            <person name="Djao O.D."/>
            <person name="Rohde M."/>
            <person name="Pukall R."/>
            <person name="Spring S."/>
            <person name="Goker M."/>
            <person name="Sikorski J."/>
            <person name="Woyke T."/>
            <person name="Bristow J."/>
            <person name="Eisen J.A."/>
            <person name="Markowitz V."/>
            <person name="Hugenholtz P."/>
            <person name="Kyrpides N.C."/>
            <person name="Klenk H.P."/>
        </authorList>
    </citation>
    <scope>NUCLEOTIDE SEQUENCE [LARGE SCALE GENOMIC DNA]</scope>
    <source>
        <strain evidence="8">ATCC 33891 / DSM 2032 / 1pr3</strain>
    </source>
</reference>
<dbReference type="PANTHER" id="PTHR10695:SF46">
    <property type="entry name" value="BIFUNCTIONAL COENZYME A SYNTHASE-RELATED"/>
    <property type="match status" value="1"/>
</dbReference>
<gene>
    <name evidence="5" type="primary">coaE</name>
    <name evidence="7" type="ordered locus">Despr_2478</name>
</gene>
<comment type="catalytic activity">
    <reaction evidence="5">
        <text>3'-dephospho-CoA + ATP = ADP + CoA + H(+)</text>
        <dbReference type="Rhea" id="RHEA:18245"/>
        <dbReference type="ChEBI" id="CHEBI:15378"/>
        <dbReference type="ChEBI" id="CHEBI:30616"/>
        <dbReference type="ChEBI" id="CHEBI:57287"/>
        <dbReference type="ChEBI" id="CHEBI:57328"/>
        <dbReference type="ChEBI" id="CHEBI:456216"/>
        <dbReference type="EC" id="2.7.1.24"/>
    </reaction>
</comment>
<dbReference type="KEGG" id="dpr:Despr_2478"/>
<dbReference type="UniPathway" id="UPA00241">
    <property type="reaction ID" value="UER00356"/>
</dbReference>
<comment type="function">
    <text evidence="5">Catalyzes the phosphorylation of the 3'-hydroxyl group of dephosphocoenzyme A to form coenzyme A.</text>
</comment>
<dbReference type="PROSITE" id="PS51219">
    <property type="entry name" value="DPCK"/>
    <property type="match status" value="1"/>
</dbReference>
<protein>
    <recommendedName>
        <fullName evidence="5 6">Dephospho-CoA kinase</fullName>
        <ecNumber evidence="5 6">2.7.1.24</ecNumber>
    </recommendedName>
    <alternativeName>
        <fullName evidence="5">Dephosphocoenzyme A kinase</fullName>
    </alternativeName>
</protein>
<dbReference type="NCBIfam" id="TIGR00152">
    <property type="entry name" value="dephospho-CoA kinase"/>
    <property type="match status" value="1"/>
</dbReference>
<dbReference type="EC" id="2.7.1.24" evidence="5 6"/>
<name>A0A7U4DPX2_DESPD</name>
<evidence type="ECO:0000256" key="3">
    <source>
        <dbReference type="ARBA" id="ARBA00022840"/>
    </source>
</evidence>